<dbReference type="Gene3D" id="3.40.250.10">
    <property type="entry name" value="Rhodanese-like domain"/>
    <property type="match status" value="1"/>
</dbReference>
<reference evidence="2" key="1">
    <citation type="submission" date="2018-05" db="EMBL/GenBank/DDBJ databases">
        <authorList>
            <person name="Lanie J.A."/>
            <person name="Ng W.-L."/>
            <person name="Kazmierczak K.M."/>
            <person name="Andrzejewski T.M."/>
            <person name="Davidsen T.M."/>
            <person name="Wayne K.J."/>
            <person name="Tettelin H."/>
            <person name="Glass J.I."/>
            <person name="Rusch D."/>
            <person name="Podicherti R."/>
            <person name="Tsui H.-C.T."/>
            <person name="Winkler M.E."/>
        </authorList>
    </citation>
    <scope>NUCLEOTIDE SEQUENCE</scope>
</reference>
<gene>
    <name evidence="2" type="ORF">METZ01_LOCUS198421</name>
</gene>
<dbReference type="InterPro" id="IPR001763">
    <property type="entry name" value="Rhodanese-like_dom"/>
</dbReference>
<dbReference type="SUPFAM" id="SSF52821">
    <property type="entry name" value="Rhodanese/Cell cycle control phosphatase"/>
    <property type="match status" value="1"/>
</dbReference>
<evidence type="ECO:0000259" key="1">
    <source>
        <dbReference type="PROSITE" id="PS50206"/>
    </source>
</evidence>
<feature type="domain" description="Rhodanese" evidence="1">
    <location>
        <begin position="15"/>
        <end position="57"/>
    </location>
</feature>
<dbReference type="InterPro" id="IPR036873">
    <property type="entry name" value="Rhodanese-like_dom_sf"/>
</dbReference>
<sequence length="62" mass="7143">QEIMDTWETDTPMMLICHEGIRSRQAGQYFTSQGFQQVYNVSDGIDGWSQNVDPAIPRYRSS</sequence>
<organism evidence="2">
    <name type="scientific">marine metagenome</name>
    <dbReference type="NCBI Taxonomy" id="408172"/>
    <lineage>
        <taxon>unclassified sequences</taxon>
        <taxon>metagenomes</taxon>
        <taxon>ecological metagenomes</taxon>
    </lineage>
</organism>
<protein>
    <recommendedName>
        <fullName evidence="1">Rhodanese domain-containing protein</fullName>
    </recommendedName>
</protein>
<proteinExistence type="predicted"/>
<dbReference type="EMBL" id="UINC01042648">
    <property type="protein sequence ID" value="SVB45567.1"/>
    <property type="molecule type" value="Genomic_DNA"/>
</dbReference>
<dbReference type="Pfam" id="PF00581">
    <property type="entry name" value="Rhodanese"/>
    <property type="match status" value="1"/>
</dbReference>
<evidence type="ECO:0000313" key="2">
    <source>
        <dbReference type="EMBL" id="SVB45567.1"/>
    </source>
</evidence>
<dbReference type="AlphaFoldDB" id="A0A382E6Q9"/>
<accession>A0A382E6Q9</accession>
<dbReference type="PROSITE" id="PS50206">
    <property type="entry name" value="RHODANESE_3"/>
    <property type="match status" value="1"/>
</dbReference>
<feature type="non-terminal residue" evidence="2">
    <location>
        <position position="1"/>
    </location>
</feature>
<name>A0A382E6Q9_9ZZZZ</name>